<dbReference type="OrthoDB" id="9812260at2"/>
<protein>
    <recommendedName>
        <fullName evidence="1">diguanylate cyclase</fullName>
        <ecNumber evidence="1">2.7.7.65</ecNumber>
    </recommendedName>
</protein>
<dbReference type="InterPro" id="IPR000160">
    <property type="entry name" value="GGDEF_dom"/>
</dbReference>
<evidence type="ECO:0000256" key="3">
    <source>
        <dbReference type="SAM" id="MobiDB-lite"/>
    </source>
</evidence>
<dbReference type="Pfam" id="PF00990">
    <property type="entry name" value="GGDEF"/>
    <property type="match status" value="2"/>
</dbReference>
<dbReference type="GO" id="GO:0052621">
    <property type="term" value="F:diguanylate cyclase activity"/>
    <property type="evidence" value="ECO:0007669"/>
    <property type="project" value="UniProtKB-EC"/>
</dbReference>
<reference evidence="6 7" key="1">
    <citation type="submission" date="2018-03" db="EMBL/GenBank/DDBJ databases">
        <title>Whole genome sequencing of Histamine producing bacteria.</title>
        <authorList>
            <person name="Butler K."/>
        </authorList>
    </citation>
    <scope>NUCLEOTIDE SEQUENCE [LARGE SCALE GENOMIC DNA]</scope>
    <source>
        <strain evidence="6 7">DSM 16190</strain>
    </source>
</reference>
<dbReference type="NCBIfam" id="TIGR00254">
    <property type="entry name" value="GGDEF"/>
    <property type="match status" value="1"/>
</dbReference>
<dbReference type="GO" id="GO:1902201">
    <property type="term" value="P:negative regulation of bacterial-type flagellum-dependent cell motility"/>
    <property type="evidence" value="ECO:0007669"/>
    <property type="project" value="TreeGrafter"/>
</dbReference>
<sequence>MPSLSFAVFRSAGFRFGSPLLISILMILALEGLTAVLASYQDLLLTLPYILFSLVVLLSQPFNQGRTGLVALLMMVAYYIIQTYLQEPLSNDSTKLIYTLLASLLPLNLLQIHIMPDKRLWSRFGIYFMLFIALQIAWSALVVDHFSQTTLSWLWDTYLYTIPTLSPLPIILILLAFALTCSSAATILKRNFGSDQTVYISLLFSSLAFVLFQYAFISSTAFSLAATLLLLNIITCSHELAFVDQLTNIPGRRALETELKNLGRTYTLAMLDIDHFKQFNDNHGHKVGDNVLKLVAKIMQQTKGGAQIFRYGGEEFTILFKGKEASQCQDYLEQLRIAIAKYDLIIRGQDDRPQSDEKGTELRQEDKKSQSVHVTVSIGLADSFPDHNPQNVLKAADEALYKAKKSGRNRVAR</sequence>
<keyword evidence="4" id="KW-0472">Membrane</keyword>
<feature type="transmembrane region" description="Helical" evidence="4">
    <location>
        <begin position="12"/>
        <end position="37"/>
    </location>
</feature>
<dbReference type="SUPFAM" id="SSF55073">
    <property type="entry name" value="Nucleotide cyclase"/>
    <property type="match status" value="1"/>
</dbReference>
<feature type="transmembrane region" description="Helical" evidence="4">
    <location>
        <begin position="97"/>
        <end position="114"/>
    </location>
</feature>
<dbReference type="EC" id="2.7.7.65" evidence="1"/>
<dbReference type="PANTHER" id="PTHR45138">
    <property type="entry name" value="REGULATORY COMPONENTS OF SENSORY TRANSDUCTION SYSTEM"/>
    <property type="match status" value="1"/>
</dbReference>
<evidence type="ECO:0000256" key="4">
    <source>
        <dbReference type="SAM" id="Phobius"/>
    </source>
</evidence>
<dbReference type="GO" id="GO:0043709">
    <property type="term" value="P:cell adhesion involved in single-species biofilm formation"/>
    <property type="evidence" value="ECO:0007669"/>
    <property type="project" value="TreeGrafter"/>
</dbReference>
<dbReference type="EMBL" id="PYMC01000006">
    <property type="protein sequence ID" value="PSW05208.1"/>
    <property type="molecule type" value="Genomic_DNA"/>
</dbReference>
<feature type="transmembrane region" description="Helical" evidence="4">
    <location>
        <begin position="126"/>
        <end position="147"/>
    </location>
</feature>
<feature type="transmembrane region" description="Helical" evidence="4">
    <location>
        <begin position="222"/>
        <end position="243"/>
    </location>
</feature>
<dbReference type="InterPro" id="IPR043128">
    <property type="entry name" value="Rev_trsase/Diguanyl_cyclase"/>
</dbReference>
<feature type="transmembrane region" description="Helical" evidence="4">
    <location>
        <begin position="67"/>
        <end position="85"/>
    </location>
</feature>
<feature type="domain" description="GGDEF" evidence="5">
    <location>
        <begin position="264"/>
        <end position="413"/>
    </location>
</feature>
<dbReference type="CDD" id="cd01949">
    <property type="entry name" value="GGDEF"/>
    <property type="match status" value="1"/>
</dbReference>
<feature type="transmembrane region" description="Helical" evidence="4">
    <location>
        <begin position="167"/>
        <end position="188"/>
    </location>
</feature>
<dbReference type="PROSITE" id="PS50887">
    <property type="entry name" value="GGDEF"/>
    <property type="match status" value="1"/>
</dbReference>
<evidence type="ECO:0000256" key="2">
    <source>
        <dbReference type="ARBA" id="ARBA00034247"/>
    </source>
</evidence>
<dbReference type="GO" id="GO:0005886">
    <property type="term" value="C:plasma membrane"/>
    <property type="evidence" value="ECO:0007669"/>
    <property type="project" value="TreeGrafter"/>
</dbReference>
<evidence type="ECO:0000313" key="6">
    <source>
        <dbReference type="EMBL" id="PSW05208.1"/>
    </source>
</evidence>
<evidence type="ECO:0000259" key="5">
    <source>
        <dbReference type="PROSITE" id="PS50887"/>
    </source>
</evidence>
<feature type="region of interest" description="Disordered" evidence="3">
    <location>
        <begin position="350"/>
        <end position="370"/>
    </location>
</feature>
<keyword evidence="4" id="KW-0812">Transmembrane</keyword>
<comment type="catalytic activity">
    <reaction evidence="2">
        <text>2 GTP = 3',3'-c-di-GMP + 2 diphosphate</text>
        <dbReference type="Rhea" id="RHEA:24898"/>
        <dbReference type="ChEBI" id="CHEBI:33019"/>
        <dbReference type="ChEBI" id="CHEBI:37565"/>
        <dbReference type="ChEBI" id="CHEBI:58805"/>
        <dbReference type="EC" id="2.7.7.65"/>
    </reaction>
</comment>
<name>A0A2T3MZ30_9GAMM</name>
<feature type="compositionally biased region" description="Basic and acidic residues" evidence="3">
    <location>
        <begin position="350"/>
        <end position="369"/>
    </location>
</feature>
<organism evidence="6 7">
    <name type="scientific">Photobacterium lipolyticum</name>
    <dbReference type="NCBI Taxonomy" id="266810"/>
    <lineage>
        <taxon>Bacteria</taxon>
        <taxon>Pseudomonadati</taxon>
        <taxon>Pseudomonadota</taxon>
        <taxon>Gammaproteobacteria</taxon>
        <taxon>Vibrionales</taxon>
        <taxon>Vibrionaceae</taxon>
        <taxon>Photobacterium</taxon>
    </lineage>
</organism>
<evidence type="ECO:0000256" key="1">
    <source>
        <dbReference type="ARBA" id="ARBA00012528"/>
    </source>
</evidence>
<dbReference type="AlphaFoldDB" id="A0A2T3MZ30"/>
<proteinExistence type="predicted"/>
<dbReference type="Proteomes" id="UP000240904">
    <property type="component" value="Unassembled WGS sequence"/>
</dbReference>
<feature type="transmembrane region" description="Helical" evidence="4">
    <location>
        <begin position="197"/>
        <end position="216"/>
    </location>
</feature>
<keyword evidence="4" id="KW-1133">Transmembrane helix</keyword>
<accession>A0A2T3MZ30</accession>
<feature type="transmembrane region" description="Helical" evidence="4">
    <location>
        <begin position="43"/>
        <end position="60"/>
    </location>
</feature>
<keyword evidence="7" id="KW-1185">Reference proteome</keyword>
<dbReference type="PANTHER" id="PTHR45138:SF9">
    <property type="entry name" value="DIGUANYLATE CYCLASE DGCM-RELATED"/>
    <property type="match status" value="1"/>
</dbReference>
<dbReference type="InterPro" id="IPR029787">
    <property type="entry name" value="Nucleotide_cyclase"/>
</dbReference>
<comment type="caution">
    <text evidence="6">The sequence shown here is derived from an EMBL/GenBank/DDBJ whole genome shotgun (WGS) entry which is preliminary data.</text>
</comment>
<gene>
    <name evidence="6" type="ORF">C9I89_10530</name>
</gene>
<dbReference type="InterPro" id="IPR050469">
    <property type="entry name" value="Diguanylate_Cyclase"/>
</dbReference>
<dbReference type="Gene3D" id="3.30.70.270">
    <property type="match status" value="1"/>
</dbReference>
<evidence type="ECO:0000313" key="7">
    <source>
        <dbReference type="Proteomes" id="UP000240904"/>
    </source>
</evidence>
<dbReference type="SMART" id="SM00267">
    <property type="entry name" value="GGDEF"/>
    <property type="match status" value="1"/>
</dbReference>